<name>A0A7D9DAJ8_PARCT</name>
<keyword evidence="2" id="KW-1185">Reference proteome</keyword>
<sequence>MRNKCVKLARQRDKFMIKKSASVADHISDVLIVLFFFYEVELAWFTIKKSAGSHLGCLDRAFLFLQSGISVCTATFGKSNLNHRYKENGDDSKELAYKSQIGKICLAPVGLGNIWKKREYALINALYN</sequence>
<organism evidence="1 2">
    <name type="scientific">Paramuricea clavata</name>
    <name type="common">Red gorgonian</name>
    <name type="synonym">Violescent sea-whip</name>
    <dbReference type="NCBI Taxonomy" id="317549"/>
    <lineage>
        <taxon>Eukaryota</taxon>
        <taxon>Metazoa</taxon>
        <taxon>Cnidaria</taxon>
        <taxon>Anthozoa</taxon>
        <taxon>Octocorallia</taxon>
        <taxon>Malacalcyonacea</taxon>
        <taxon>Plexauridae</taxon>
        <taxon>Paramuricea</taxon>
    </lineage>
</organism>
<dbReference type="AlphaFoldDB" id="A0A7D9DAJ8"/>
<dbReference type="EMBL" id="CACRXK020000339">
    <property type="protein sequence ID" value="CAB3980950.1"/>
    <property type="molecule type" value="Genomic_DNA"/>
</dbReference>
<evidence type="ECO:0000313" key="1">
    <source>
        <dbReference type="EMBL" id="CAB3980950.1"/>
    </source>
</evidence>
<protein>
    <submittedName>
        <fullName evidence="1">Uncharacterized protein</fullName>
    </submittedName>
</protein>
<dbReference type="Proteomes" id="UP001152795">
    <property type="component" value="Unassembled WGS sequence"/>
</dbReference>
<reference evidence="1" key="1">
    <citation type="submission" date="2020-04" db="EMBL/GenBank/DDBJ databases">
        <authorList>
            <person name="Alioto T."/>
            <person name="Alioto T."/>
            <person name="Gomez Garrido J."/>
        </authorList>
    </citation>
    <scope>NUCLEOTIDE SEQUENCE</scope>
    <source>
        <strain evidence="1">A484AB</strain>
    </source>
</reference>
<proteinExistence type="predicted"/>
<evidence type="ECO:0000313" key="2">
    <source>
        <dbReference type="Proteomes" id="UP001152795"/>
    </source>
</evidence>
<comment type="caution">
    <text evidence="1">The sequence shown here is derived from an EMBL/GenBank/DDBJ whole genome shotgun (WGS) entry which is preliminary data.</text>
</comment>
<accession>A0A7D9DAJ8</accession>
<gene>
    <name evidence="1" type="ORF">PACLA_8A052606</name>
</gene>